<evidence type="ECO:0000256" key="4">
    <source>
        <dbReference type="ARBA" id="ARBA00022993"/>
    </source>
</evidence>
<dbReference type="EC" id="2.7.1.24" evidence="5 6"/>
<dbReference type="PANTHER" id="PTHR10695">
    <property type="entry name" value="DEPHOSPHO-COA KINASE-RELATED"/>
    <property type="match status" value="1"/>
</dbReference>
<feature type="binding site" evidence="5">
    <location>
        <begin position="45"/>
        <end position="50"/>
    </location>
    <ligand>
        <name>ATP</name>
        <dbReference type="ChEBI" id="CHEBI:30616"/>
    </ligand>
</feature>
<evidence type="ECO:0000256" key="5">
    <source>
        <dbReference type="HAMAP-Rule" id="MF_00376"/>
    </source>
</evidence>
<evidence type="ECO:0000313" key="9">
    <source>
        <dbReference type="Proteomes" id="UP000610594"/>
    </source>
</evidence>
<evidence type="ECO:0000256" key="2">
    <source>
        <dbReference type="ARBA" id="ARBA00022741"/>
    </source>
</evidence>
<keyword evidence="3 5" id="KW-0067">ATP-binding</keyword>
<feature type="compositionally biased region" description="Low complexity" evidence="7">
    <location>
        <begin position="1"/>
        <end position="31"/>
    </location>
</feature>
<comment type="catalytic activity">
    <reaction evidence="5">
        <text>3'-dephospho-CoA + ATP = ADP + CoA + H(+)</text>
        <dbReference type="Rhea" id="RHEA:18245"/>
        <dbReference type="ChEBI" id="CHEBI:15378"/>
        <dbReference type="ChEBI" id="CHEBI:30616"/>
        <dbReference type="ChEBI" id="CHEBI:57287"/>
        <dbReference type="ChEBI" id="CHEBI:57328"/>
        <dbReference type="ChEBI" id="CHEBI:456216"/>
        <dbReference type="EC" id="2.7.1.24"/>
    </reaction>
</comment>
<comment type="subcellular location">
    <subcellularLocation>
        <location evidence="5">Cytoplasm</location>
    </subcellularLocation>
</comment>
<dbReference type="Pfam" id="PF01121">
    <property type="entry name" value="CoaE"/>
    <property type="match status" value="1"/>
</dbReference>
<reference evidence="8 9" key="1">
    <citation type="submission" date="2019-10" db="EMBL/GenBank/DDBJ databases">
        <title>Taxonomy of Antarctic Massilia spp.: description of Massilia rubra sp. nov., Massilia aquatica sp. nov., Massilia mucilaginosa sp. nov., Massilia frigida sp. nov. isolated from streams, lakes and regoliths.</title>
        <authorList>
            <person name="Holochova P."/>
            <person name="Sedlacek I."/>
            <person name="Kralova S."/>
            <person name="Maslanova I."/>
            <person name="Busse H.-J."/>
            <person name="Stankova E."/>
            <person name="Vrbovska V."/>
            <person name="Kovarovic V."/>
            <person name="Bartak M."/>
            <person name="Svec P."/>
            <person name="Pantucek R."/>
        </authorList>
    </citation>
    <scope>NUCLEOTIDE SEQUENCE [LARGE SCALE GENOMIC DNA]</scope>
    <source>
        <strain evidence="8 9">CCM 8694</strain>
    </source>
</reference>
<dbReference type="Gene3D" id="3.40.50.300">
    <property type="entry name" value="P-loop containing nucleotide triphosphate hydrolases"/>
    <property type="match status" value="1"/>
</dbReference>
<dbReference type="InterPro" id="IPR001977">
    <property type="entry name" value="Depp_CoAkinase"/>
</dbReference>
<comment type="similarity">
    <text evidence="1 5">Belongs to the CoaE family.</text>
</comment>
<comment type="function">
    <text evidence="5">Catalyzes the phosphorylation of the 3'-hydroxyl group of dephosphocoenzyme A to form coenzyme A.</text>
</comment>
<dbReference type="GO" id="GO:0004140">
    <property type="term" value="F:dephospho-CoA kinase activity"/>
    <property type="evidence" value="ECO:0007669"/>
    <property type="project" value="UniProtKB-EC"/>
</dbReference>
<evidence type="ECO:0000256" key="6">
    <source>
        <dbReference type="NCBIfam" id="TIGR00152"/>
    </source>
</evidence>
<dbReference type="InterPro" id="IPR027417">
    <property type="entry name" value="P-loop_NTPase"/>
</dbReference>
<dbReference type="PANTHER" id="PTHR10695:SF46">
    <property type="entry name" value="BIFUNCTIONAL COENZYME A SYNTHASE-RELATED"/>
    <property type="match status" value="1"/>
</dbReference>
<dbReference type="CDD" id="cd02022">
    <property type="entry name" value="DPCK"/>
    <property type="match status" value="1"/>
</dbReference>
<evidence type="ECO:0000256" key="7">
    <source>
        <dbReference type="SAM" id="MobiDB-lite"/>
    </source>
</evidence>
<keyword evidence="2 5" id="KW-0547">Nucleotide-binding</keyword>
<sequence>MSSSSTGSSKVHSASDSASPGASHSASPGAAQRGKFSVGLTGGIGCGKTAVSDRFAALGASIIDTDLIAHALTAPGGAAMDALLQEFGPAFVSADGALERVRMRELVFSEPPAKARLEAILHPRIRAATAAAARVASGPYLIYVVPLLVESGGWRERVDRVLVIDCPEEMQIARVMRRNAMSEAQVRAIMATQASRAERLAQADDVLSNDGGLDALDRQIALLHAQYLAFCGRMAR</sequence>
<dbReference type="HAMAP" id="MF_00376">
    <property type="entry name" value="Dephospho_CoA_kinase"/>
    <property type="match status" value="1"/>
</dbReference>
<organism evidence="8 9">
    <name type="scientific">Massilia genomosp. 1</name>
    <dbReference type="NCBI Taxonomy" id="2609280"/>
    <lineage>
        <taxon>Bacteria</taxon>
        <taxon>Pseudomonadati</taxon>
        <taxon>Pseudomonadota</taxon>
        <taxon>Betaproteobacteria</taxon>
        <taxon>Burkholderiales</taxon>
        <taxon>Oxalobacteraceae</taxon>
        <taxon>Telluria group</taxon>
        <taxon>Massilia</taxon>
    </lineage>
</organism>
<evidence type="ECO:0000256" key="1">
    <source>
        <dbReference type="ARBA" id="ARBA00009018"/>
    </source>
</evidence>
<keyword evidence="5 8" id="KW-0418">Kinase</keyword>
<keyword evidence="5" id="KW-0963">Cytoplasm</keyword>
<keyword evidence="4 5" id="KW-0173">Coenzyme A biosynthesis</keyword>
<accession>A0ABX0MNA3</accession>
<evidence type="ECO:0000256" key="3">
    <source>
        <dbReference type="ARBA" id="ARBA00022840"/>
    </source>
</evidence>
<dbReference type="Proteomes" id="UP000610594">
    <property type="component" value="Unassembled WGS sequence"/>
</dbReference>
<dbReference type="EMBL" id="WHJF01000011">
    <property type="protein sequence ID" value="NHZ61911.1"/>
    <property type="molecule type" value="Genomic_DNA"/>
</dbReference>
<comment type="caution">
    <text evidence="8">The sequence shown here is derived from an EMBL/GenBank/DDBJ whole genome shotgun (WGS) entry which is preliminary data.</text>
</comment>
<dbReference type="SUPFAM" id="SSF52540">
    <property type="entry name" value="P-loop containing nucleoside triphosphate hydrolases"/>
    <property type="match status" value="1"/>
</dbReference>
<keyword evidence="9" id="KW-1185">Reference proteome</keyword>
<comment type="pathway">
    <text evidence="5">Cofactor biosynthesis; coenzyme A biosynthesis; CoA from (R)-pantothenate: step 5/5.</text>
</comment>
<dbReference type="NCBIfam" id="TIGR00152">
    <property type="entry name" value="dephospho-CoA kinase"/>
    <property type="match status" value="1"/>
</dbReference>
<protein>
    <recommendedName>
        <fullName evidence="5 6">Dephospho-CoA kinase</fullName>
        <ecNumber evidence="5 6">2.7.1.24</ecNumber>
    </recommendedName>
    <alternativeName>
        <fullName evidence="5">Dephosphocoenzyme A kinase</fullName>
    </alternativeName>
</protein>
<keyword evidence="5 8" id="KW-0808">Transferase</keyword>
<dbReference type="PROSITE" id="PS51219">
    <property type="entry name" value="DPCK"/>
    <property type="match status" value="1"/>
</dbReference>
<evidence type="ECO:0000313" key="8">
    <source>
        <dbReference type="EMBL" id="NHZ61911.1"/>
    </source>
</evidence>
<proteinExistence type="inferred from homology"/>
<feature type="region of interest" description="Disordered" evidence="7">
    <location>
        <begin position="1"/>
        <end position="32"/>
    </location>
</feature>
<name>A0ABX0MNA3_9BURK</name>
<gene>
    <name evidence="5" type="primary">coaE</name>
    <name evidence="8" type="ORF">F1735_06280</name>
</gene>